<evidence type="ECO:0000256" key="1">
    <source>
        <dbReference type="SAM" id="MobiDB-lite"/>
    </source>
</evidence>
<feature type="compositionally biased region" description="Basic residues" evidence="1">
    <location>
        <begin position="35"/>
        <end position="46"/>
    </location>
</feature>
<feature type="compositionally biased region" description="Low complexity" evidence="1">
    <location>
        <begin position="271"/>
        <end position="283"/>
    </location>
</feature>
<proteinExistence type="predicted"/>
<dbReference type="Proteomes" id="UP001166286">
    <property type="component" value="Unassembled WGS sequence"/>
</dbReference>
<name>A0AA39QQT3_9LECA</name>
<accession>A0AA39QQT3</accession>
<evidence type="ECO:0000313" key="2">
    <source>
        <dbReference type="EMBL" id="KAK0507467.1"/>
    </source>
</evidence>
<organism evidence="2 3">
    <name type="scientific">Cladonia borealis</name>
    <dbReference type="NCBI Taxonomy" id="184061"/>
    <lineage>
        <taxon>Eukaryota</taxon>
        <taxon>Fungi</taxon>
        <taxon>Dikarya</taxon>
        <taxon>Ascomycota</taxon>
        <taxon>Pezizomycotina</taxon>
        <taxon>Lecanoromycetes</taxon>
        <taxon>OSLEUM clade</taxon>
        <taxon>Lecanoromycetidae</taxon>
        <taxon>Lecanorales</taxon>
        <taxon>Lecanorineae</taxon>
        <taxon>Cladoniaceae</taxon>
        <taxon>Cladonia</taxon>
    </lineage>
</organism>
<feature type="region of interest" description="Disordered" evidence="1">
    <location>
        <begin position="316"/>
        <end position="343"/>
    </location>
</feature>
<protein>
    <submittedName>
        <fullName evidence="2">Uncharacterized protein</fullName>
    </submittedName>
</protein>
<dbReference type="AlphaFoldDB" id="A0AA39QQT3"/>
<reference evidence="2" key="1">
    <citation type="submission" date="2023-03" db="EMBL/GenBank/DDBJ databases">
        <title>Complete genome of Cladonia borealis.</title>
        <authorList>
            <person name="Park H."/>
        </authorList>
    </citation>
    <scope>NUCLEOTIDE SEQUENCE</scope>
    <source>
        <strain evidence="2">ANT050790</strain>
    </source>
</reference>
<dbReference type="EMBL" id="JAFEKC020000023">
    <property type="protein sequence ID" value="KAK0507467.1"/>
    <property type="molecule type" value="Genomic_DNA"/>
</dbReference>
<feature type="compositionally biased region" description="Basic and acidic residues" evidence="1">
    <location>
        <begin position="375"/>
        <end position="387"/>
    </location>
</feature>
<feature type="region of interest" description="Disordered" evidence="1">
    <location>
        <begin position="24"/>
        <end position="297"/>
    </location>
</feature>
<keyword evidence="3" id="KW-1185">Reference proteome</keyword>
<feature type="compositionally biased region" description="Low complexity" evidence="1">
    <location>
        <begin position="145"/>
        <end position="158"/>
    </location>
</feature>
<evidence type="ECO:0000313" key="3">
    <source>
        <dbReference type="Proteomes" id="UP001166286"/>
    </source>
</evidence>
<sequence>MDDFAELALEGIPIVTEHYDKVYDPLKEKTQQGIHKVKKMREKRRGGGYESETDSEYEEVDRYGPPSRSQTDPRARQYRDDDRRRSRGGEVLDERYTYSKASGRAKSIGHGRDSYRKGSRRNYSDSESSLSPPRRERRKSLGEKALAALGLTGATGLAIDKERKERSRRRSRSRSRPRRDRTPSSDSEGYYVRKKDRSRGIPPPPSSSAAGYRDDRTPARYKPSAYIENGDRGSDGGNNSQVARRNNRSEVSSQRNGSRNGKKDKKGGDNGSSSESSSDVCSSSEDERRTKKMKGKEYITGALAAVATIHAAHSVYSSMEARDKRHKEVEEGKMTAEDARKKKNKARLQDAAAIGIAALGIKGAYSEWQEVQENRQELAEAQEERKKNHEKRMRKLEKYGCLKPGDREKEKAYSKQRTRSEGGGRRRERSYSR</sequence>
<gene>
    <name evidence="2" type="ORF">JMJ35_009990</name>
</gene>
<feature type="region of interest" description="Disordered" evidence="1">
    <location>
        <begin position="375"/>
        <end position="433"/>
    </location>
</feature>
<feature type="compositionally biased region" description="Basic residues" evidence="1">
    <location>
        <begin position="166"/>
        <end position="179"/>
    </location>
</feature>
<feature type="compositionally biased region" description="Polar residues" evidence="1">
    <location>
        <begin position="241"/>
        <end position="254"/>
    </location>
</feature>
<feature type="compositionally biased region" description="Basic and acidic residues" evidence="1">
    <location>
        <begin position="320"/>
        <end position="340"/>
    </location>
</feature>
<feature type="compositionally biased region" description="Basic and acidic residues" evidence="1">
    <location>
        <begin position="71"/>
        <end position="97"/>
    </location>
</feature>
<feature type="compositionally biased region" description="Basic and acidic residues" evidence="1">
    <location>
        <begin position="396"/>
        <end position="433"/>
    </location>
</feature>
<comment type="caution">
    <text evidence="2">The sequence shown here is derived from an EMBL/GenBank/DDBJ whole genome shotgun (WGS) entry which is preliminary data.</text>
</comment>